<feature type="transmembrane region" description="Helical" evidence="11">
    <location>
        <begin position="332"/>
        <end position="350"/>
    </location>
</feature>
<evidence type="ECO:0000256" key="2">
    <source>
        <dbReference type="ARBA" id="ARBA00008440"/>
    </source>
</evidence>
<accession>A0A6G1EKU9</accession>
<keyword evidence="15" id="KW-1185">Reference proteome</keyword>
<evidence type="ECO:0000256" key="9">
    <source>
        <dbReference type="ARBA" id="ARBA00023136"/>
    </source>
</evidence>
<dbReference type="InterPro" id="IPR003855">
    <property type="entry name" value="K+_transporter"/>
</dbReference>
<feature type="region of interest" description="Disordered" evidence="10">
    <location>
        <begin position="1"/>
        <end position="25"/>
    </location>
</feature>
<comment type="similarity">
    <text evidence="2">Belongs to the HAK/KUP transporter (TC 2.A.72.3) family.</text>
</comment>
<feature type="domain" description="K+ potassium transporter C-terminal" evidence="13">
    <location>
        <begin position="455"/>
        <end position="520"/>
    </location>
</feature>
<comment type="caution">
    <text evidence="14">The sequence shown here is derived from an EMBL/GenBank/DDBJ whole genome shotgun (WGS) entry which is preliminary data.</text>
</comment>
<dbReference type="AlphaFoldDB" id="A0A6G1EKU9"/>
<gene>
    <name evidence="14" type="ORF">E2562_016668</name>
</gene>
<name>A0A6G1EKU9_9ORYZ</name>
<comment type="subcellular location">
    <subcellularLocation>
        <location evidence="1">Membrane</location>
        <topology evidence="1">Multi-pass membrane protein</topology>
    </subcellularLocation>
</comment>
<evidence type="ECO:0000256" key="8">
    <source>
        <dbReference type="ARBA" id="ARBA00023065"/>
    </source>
</evidence>
<dbReference type="OrthoDB" id="504708at2759"/>
<evidence type="ECO:0000256" key="4">
    <source>
        <dbReference type="ARBA" id="ARBA00022538"/>
    </source>
</evidence>
<keyword evidence="5 11" id="KW-0812">Transmembrane</keyword>
<dbReference type="PANTHER" id="PTHR30540">
    <property type="entry name" value="OSMOTIC STRESS POTASSIUM TRANSPORTER"/>
    <property type="match status" value="1"/>
</dbReference>
<evidence type="ECO:0000256" key="6">
    <source>
        <dbReference type="ARBA" id="ARBA00022958"/>
    </source>
</evidence>
<evidence type="ECO:0000313" key="15">
    <source>
        <dbReference type="Proteomes" id="UP000479710"/>
    </source>
</evidence>
<dbReference type="InterPro" id="IPR053951">
    <property type="entry name" value="K_trans_N"/>
</dbReference>
<evidence type="ECO:0000259" key="12">
    <source>
        <dbReference type="Pfam" id="PF02705"/>
    </source>
</evidence>
<dbReference type="Pfam" id="PF02705">
    <property type="entry name" value="K_trans"/>
    <property type="match status" value="1"/>
</dbReference>
<feature type="domain" description="K+ potassium transporter integral membrane" evidence="12">
    <location>
        <begin position="64"/>
        <end position="376"/>
    </location>
</feature>
<evidence type="ECO:0000313" key="14">
    <source>
        <dbReference type="EMBL" id="KAF0925450.1"/>
    </source>
</evidence>
<keyword evidence="4" id="KW-0633">Potassium transport</keyword>
<dbReference type="EMBL" id="SPHZ02000003">
    <property type="protein sequence ID" value="KAF0925450.1"/>
    <property type="molecule type" value="Genomic_DNA"/>
</dbReference>
<feature type="transmembrane region" description="Helical" evidence="11">
    <location>
        <begin position="98"/>
        <end position="122"/>
    </location>
</feature>
<dbReference type="Pfam" id="PF22776">
    <property type="entry name" value="K_trans_C"/>
    <property type="match status" value="1"/>
</dbReference>
<evidence type="ECO:0000256" key="7">
    <source>
        <dbReference type="ARBA" id="ARBA00022989"/>
    </source>
</evidence>
<feature type="transmembrane region" description="Helical" evidence="11">
    <location>
        <begin position="256"/>
        <end position="278"/>
    </location>
</feature>
<organism evidence="14 15">
    <name type="scientific">Oryza meyeriana var. granulata</name>
    <dbReference type="NCBI Taxonomy" id="110450"/>
    <lineage>
        <taxon>Eukaryota</taxon>
        <taxon>Viridiplantae</taxon>
        <taxon>Streptophyta</taxon>
        <taxon>Embryophyta</taxon>
        <taxon>Tracheophyta</taxon>
        <taxon>Spermatophyta</taxon>
        <taxon>Magnoliopsida</taxon>
        <taxon>Liliopsida</taxon>
        <taxon>Poales</taxon>
        <taxon>Poaceae</taxon>
        <taxon>BOP clade</taxon>
        <taxon>Oryzoideae</taxon>
        <taxon>Oryzeae</taxon>
        <taxon>Oryzinae</taxon>
        <taxon>Oryza</taxon>
        <taxon>Oryza meyeriana</taxon>
    </lineage>
</organism>
<reference evidence="14 15" key="1">
    <citation type="submission" date="2019-11" db="EMBL/GenBank/DDBJ databases">
        <title>Whole genome sequence of Oryza granulata.</title>
        <authorList>
            <person name="Li W."/>
        </authorList>
    </citation>
    <scope>NUCLEOTIDE SEQUENCE [LARGE SCALE GENOMIC DNA]</scope>
    <source>
        <strain evidence="15">cv. Menghai</strain>
        <tissue evidence="14">Leaf</tissue>
    </source>
</reference>
<evidence type="ECO:0000259" key="13">
    <source>
        <dbReference type="Pfam" id="PF22776"/>
    </source>
</evidence>
<protein>
    <recommendedName>
        <fullName evidence="16">Potassium transporter</fullName>
    </recommendedName>
</protein>
<feature type="transmembrane region" description="Helical" evidence="11">
    <location>
        <begin position="188"/>
        <end position="220"/>
    </location>
</feature>
<dbReference type="InterPro" id="IPR053952">
    <property type="entry name" value="K_trans_C"/>
</dbReference>
<evidence type="ECO:0000256" key="1">
    <source>
        <dbReference type="ARBA" id="ARBA00004141"/>
    </source>
</evidence>
<feature type="transmembrane region" description="Helical" evidence="11">
    <location>
        <begin position="232"/>
        <end position="250"/>
    </location>
</feature>
<feature type="transmembrane region" description="Helical" evidence="11">
    <location>
        <begin position="305"/>
        <end position="326"/>
    </location>
</feature>
<feature type="compositionally biased region" description="Polar residues" evidence="10">
    <location>
        <begin position="430"/>
        <end position="439"/>
    </location>
</feature>
<keyword evidence="7 11" id="KW-1133">Transmembrane helix</keyword>
<evidence type="ECO:0000256" key="11">
    <source>
        <dbReference type="SAM" id="Phobius"/>
    </source>
</evidence>
<evidence type="ECO:0000256" key="5">
    <source>
        <dbReference type="ARBA" id="ARBA00022692"/>
    </source>
</evidence>
<dbReference type="GO" id="GO:0016020">
    <property type="term" value="C:membrane"/>
    <property type="evidence" value="ECO:0007669"/>
    <property type="project" value="UniProtKB-SubCell"/>
</dbReference>
<sequence length="520" mass="57208">MAEPLDTSSNGGAERGANTEFASGKTLPSTKRLQRFDSLHMEAGKIPGGQSHAAKVGWATTLHLAFQSIGVVYGDMGTSPLYVFSSTFTSGIKDTNDIIGVMSLIIYTVALLPLIKYCFIVLRANDNGDGGTFALYSLISRYARISLIPNQQAEDAMVSHYKLESPSNRVKRAHWIKEKMENSPNFKIMLFLVTILATSMVIGDGVLTPCISVLSAVGGIKQSAKSLNQGQIAGIAIAILIVLFLVQRFGTDKVGYTFGPIILTWFIFIAGIGVYNLFKHDTGVLKAFNPKYIVDYFERNGKQGWISLGGVILCITGTEAMFADLGHFNVRAIQIGFSAVLLPSVLLAYIGQAAYLRIYPEHVADTFYKSIPAIFQTTDKIGNAYGKPQLKKQQFIHEESFYSQSSHSLEGESIKELGDVMDPASEVQDAMSSRNSSDQHTADPRNGCMNEIQSIHKEMGNGVVHLLGETNVVAEPNADFLKKIIVDYVYNFIRKNFRQPEKITCVPHNRLLRVGMTYEI</sequence>
<dbReference type="Proteomes" id="UP000479710">
    <property type="component" value="Unassembled WGS sequence"/>
</dbReference>
<evidence type="ECO:0000256" key="3">
    <source>
        <dbReference type="ARBA" id="ARBA00022448"/>
    </source>
</evidence>
<evidence type="ECO:0000256" key="10">
    <source>
        <dbReference type="SAM" id="MobiDB-lite"/>
    </source>
</evidence>
<evidence type="ECO:0008006" key="16">
    <source>
        <dbReference type="Google" id="ProtNLM"/>
    </source>
</evidence>
<keyword evidence="3" id="KW-0813">Transport</keyword>
<proteinExistence type="inferred from homology"/>
<keyword evidence="8" id="KW-0406">Ion transport</keyword>
<feature type="region of interest" description="Disordered" evidence="10">
    <location>
        <begin position="425"/>
        <end position="446"/>
    </location>
</feature>
<feature type="compositionally biased region" description="Polar residues" evidence="10">
    <location>
        <begin position="1"/>
        <end position="11"/>
    </location>
</feature>
<dbReference type="GO" id="GO:0015079">
    <property type="term" value="F:potassium ion transmembrane transporter activity"/>
    <property type="evidence" value="ECO:0007669"/>
    <property type="project" value="InterPro"/>
</dbReference>
<keyword evidence="6" id="KW-0630">Potassium</keyword>
<keyword evidence="9 11" id="KW-0472">Membrane</keyword>
<dbReference type="PANTHER" id="PTHR30540:SF94">
    <property type="entry name" value="POTASSIUM TRANSPORTER 5"/>
    <property type="match status" value="1"/>
</dbReference>